<dbReference type="RefSeq" id="XP_008100690.1">
    <property type="nucleotide sequence ID" value="XM_008102499.1"/>
</dbReference>
<reference evidence="2" key="1">
    <citation type="journal article" date="2012" name="Nat. Genet.">
        <title>Lifestyle transitions in plant pathogenic Colletotrichum fungi deciphered by genome and transcriptome analyses.</title>
        <authorList>
            <person name="O'Connell R.J."/>
            <person name="Thon M.R."/>
            <person name="Hacquard S."/>
            <person name="Amyotte S.G."/>
            <person name="Kleemann J."/>
            <person name="Torres M.F."/>
            <person name="Damm U."/>
            <person name="Buiate E.A."/>
            <person name="Epstein L."/>
            <person name="Alkan N."/>
            <person name="Altmueller J."/>
            <person name="Alvarado-Balderrama L."/>
            <person name="Bauser C.A."/>
            <person name="Becker C."/>
            <person name="Birren B.W."/>
            <person name="Chen Z."/>
            <person name="Choi J."/>
            <person name="Crouch J.A."/>
            <person name="Duvick J.P."/>
            <person name="Farman M.A."/>
            <person name="Gan P."/>
            <person name="Heiman D."/>
            <person name="Henrissat B."/>
            <person name="Howard R.J."/>
            <person name="Kabbage M."/>
            <person name="Koch C."/>
            <person name="Kracher B."/>
            <person name="Kubo Y."/>
            <person name="Law A.D."/>
            <person name="Lebrun M.-H."/>
            <person name="Lee Y.-H."/>
            <person name="Miyara I."/>
            <person name="Moore N."/>
            <person name="Neumann U."/>
            <person name="Nordstroem K."/>
            <person name="Panaccione D.G."/>
            <person name="Panstruga R."/>
            <person name="Place M."/>
            <person name="Proctor R.H."/>
            <person name="Prusky D."/>
            <person name="Rech G."/>
            <person name="Reinhardt R."/>
            <person name="Rollins J.A."/>
            <person name="Rounsley S."/>
            <person name="Schardl C.L."/>
            <person name="Schwartz D.C."/>
            <person name="Shenoy N."/>
            <person name="Shirasu K."/>
            <person name="Sikhakolli U.R."/>
            <person name="Stueber K."/>
            <person name="Sukno S.A."/>
            <person name="Sweigard J.A."/>
            <person name="Takano Y."/>
            <person name="Takahara H."/>
            <person name="Trail F."/>
            <person name="van der Does H.C."/>
            <person name="Voll L.M."/>
            <person name="Will I."/>
            <person name="Young S."/>
            <person name="Zeng Q."/>
            <person name="Zhang J."/>
            <person name="Zhou S."/>
            <person name="Dickman M.B."/>
            <person name="Schulze-Lefert P."/>
            <person name="Ver Loren van Themaat E."/>
            <person name="Ma L.-J."/>
            <person name="Vaillancourt L.J."/>
        </authorList>
    </citation>
    <scope>NUCLEOTIDE SEQUENCE [LARGE SCALE GENOMIC DNA]</scope>
    <source>
        <strain evidence="2">M1.001 / M2 / FGSC 10212</strain>
    </source>
</reference>
<organism evidence="2">
    <name type="scientific">Colletotrichum graminicola (strain M1.001 / M2 / FGSC 10212)</name>
    <name type="common">Maize anthracnose fungus</name>
    <name type="synonym">Glomerella graminicola</name>
    <dbReference type="NCBI Taxonomy" id="645133"/>
    <lineage>
        <taxon>Eukaryota</taxon>
        <taxon>Fungi</taxon>
        <taxon>Dikarya</taxon>
        <taxon>Ascomycota</taxon>
        <taxon>Pezizomycotina</taxon>
        <taxon>Sordariomycetes</taxon>
        <taxon>Hypocreomycetidae</taxon>
        <taxon>Glomerellales</taxon>
        <taxon>Glomerellaceae</taxon>
        <taxon>Colletotrichum</taxon>
        <taxon>Colletotrichum graminicola species complex</taxon>
    </lineage>
</organism>
<dbReference type="EMBL" id="GG697460">
    <property type="protein sequence ID" value="EFQ36670.1"/>
    <property type="molecule type" value="Genomic_DNA"/>
</dbReference>
<dbReference type="VEuPathDB" id="FungiDB:GLRG_11816"/>
<protein>
    <submittedName>
        <fullName evidence="1">Uncharacterized protein</fullName>
    </submittedName>
</protein>
<dbReference type="AlphaFoldDB" id="E3R0N2"/>
<dbReference type="GeneID" id="24417179"/>
<accession>E3R0N2</accession>
<dbReference type="HOGENOM" id="CLU_1786712_0_0_1"/>
<sequence length="145" mass="16907">MRLETVLVNETRRSIPDLEKKFVKGHRRSYDQLRRPETGHGHGQAWGREGEVNNLGKAINGVFKSFKDVNLMMRYLRASSPARYSYIDIDKVKTKPLIASEITIKEALLWRMMGMPVIRTKNVNFDCYMYNSVVLEGEYEHKSRP</sequence>
<evidence type="ECO:0000313" key="2">
    <source>
        <dbReference type="Proteomes" id="UP000008782"/>
    </source>
</evidence>
<proteinExistence type="predicted"/>
<evidence type="ECO:0000313" key="1">
    <source>
        <dbReference type="EMBL" id="EFQ36670.1"/>
    </source>
</evidence>
<name>E3R0N2_COLGM</name>
<keyword evidence="2" id="KW-1185">Reference proteome</keyword>
<gene>
    <name evidence="1" type="ORF">GLRG_11816</name>
</gene>
<dbReference type="Proteomes" id="UP000008782">
    <property type="component" value="Unassembled WGS sequence"/>
</dbReference>